<evidence type="ECO:0000259" key="5">
    <source>
        <dbReference type="PROSITE" id="PS50987"/>
    </source>
</evidence>
<dbReference type="RefSeq" id="WP_341370414.1">
    <property type="nucleotide sequence ID" value="NZ_JBBPCO010000005.1"/>
</dbReference>
<dbReference type="InterPro" id="IPR011991">
    <property type="entry name" value="ArsR-like_HTH"/>
</dbReference>
<evidence type="ECO:0000256" key="4">
    <source>
        <dbReference type="ARBA" id="ARBA00023163"/>
    </source>
</evidence>
<keyword evidence="1" id="KW-0059">Arsenical resistance</keyword>
<keyword evidence="4" id="KW-0804">Transcription</keyword>
<sequence length="115" mass="12882">MEATTFYSLLADDTRLRILHLLLDGESLCVCELTAVLGLSQPKISRHLAALRIAGVLLDQRRGTWAYYRLHPELPGWALDVLKAGFAHWGELSPFLTDKQRARALRLEDPCARGA</sequence>
<reference evidence="6 7" key="1">
    <citation type="submission" date="2024-04" db="EMBL/GenBank/DDBJ databases">
        <authorList>
            <person name="Abashina T."/>
            <person name="Shaikin A."/>
        </authorList>
    </citation>
    <scope>NUCLEOTIDE SEQUENCE [LARGE SCALE GENOMIC DNA]</scope>
    <source>
        <strain evidence="6 7">AAFK</strain>
    </source>
</reference>
<dbReference type="SMART" id="SM00418">
    <property type="entry name" value="HTH_ARSR"/>
    <property type="match status" value="1"/>
</dbReference>
<evidence type="ECO:0000313" key="6">
    <source>
        <dbReference type="EMBL" id="MEK8089355.1"/>
    </source>
</evidence>
<accession>A0ABU9D9I8</accession>
<dbReference type="EMBL" id="JBBPCO010000005">
    <property type="protein sequence ID" value="MEK8089355.1"/>
    <property type="molecule type" value="Genomic_DNA"/>
</dbReference>
<dbReference type="InterPro" id="IPR036390">
    <property type="entry name" value="WH_DNA-bd_sf"/>
</dbReference>
<protein>
    <submittedName>
        <fullName evidence="6">Metalloregulator ArsR/SmtB family transcription factor</fullName>
    </submittedName>
</protein>
<name>A0ABU9D9I8_9PROT</name>
<evidence type="ECO:0000256" key="3">
    <source>
        <dbReference type="ARBA" id="ARBA00023125"/>
    </source>
</evidence>
<dbReference type="InterPro" id="IPR001845">
    <property type="entry name" value="HTH_ArsR_DNA-bd_dom"/>
</dbReference>
<dbReference type="SUPFAM" id="SSF46785">
    <property type="entry name" value="Winged helix' DNA-binding domain"/>
    <property type="match status" value="1"/>
</dbReference>
<dbReference type="Gene3D" id="1.10.10.10">
    <property type="entry name" value="Winged helix-like DNA-binding domain superfamily/Winged helix DNA-binding domain"/>
    <property type="match status" value="1"/>
</dbReference>
<evidence type="ECO:0000256" key="2">
    <source>
        <dbReference type="ARBA" id="ARBA00023015"/>
    </source>
</evidence>
<dbReference type="Proteomes" id="UP001446205">
    <property type="component" value="Unassembled WGS sequence"/>
</dbReference>
<keyword evidence="7" id="KW-1185">Reference proteome</keyword>
<keyword evidence="3" id="KW-0238">DNA-binding</keyword>
<dbReference type="Pfam" id="PF01022">
    <property type="entry name" value="HTH_5"/>
    <property type="match status" value="1"/>
</dbReference>
<proteinExistence type="predicted"/>
<dbReference type="PANTHER" id="PTHR33154">
    <property type="entry name" value="TRANSCRIPTIONAL REGULATOR, ARSR FAMILY"/>
    <property type="match status" value="1"/>
</dbReference>
<gene>
    <name evidence="6" type="ORF">WOB96_06200</name>
</gene>
<organism evidence="6 7">
    <name type="scientific">Thermithiobacillus plumbiphilus</name>
    <dbReference type="NCBI Taxonomy" id="1729899"/>
    <lineage>
        <taxon>Bacteria</taxon>
        <taxon>Pseudomonadati</taxon>
        <taxon>Pseudomonadota</taxon>
        <taxon>Acidithiobacillia</taxon>
        <taxon>Acidithiobacillales</taxon>
        <taxon>Thermithiobacillaceae</taxon>
        <taxon>Thermithiobacillus</taxon>
    </lineage>
</organism>
<dbReference type="PRINTS" id="PR00778">
    <property type="entry name" value="HTHARSR"/>
</dbReference>
<keyword evidence="2" id="KW-0805">Transcription regulation</keyword>
<dbReference type="InterPro" id="IPR036388">
    <property type="entry name" value="WH-like_DNA-bd_sf"/>
</dbReference>
<dbReference type="PROSITE" id="PS50987">
    <property type="entry name" value="HTH_ARSR_2"/>
    <property type="match status" value="1"/>
</dbReference>
<dbReference type="PANTHER" id="PTHR33154:SF18">
    <property type="entry name" value="ARSENICAL RESISTANCE OPERON REPRESSOR"/>
    <property type="match status" value="1"/>
</dbReference>
<feature type="domain" description="HTH arsR-type" evidence="5">
    <location>
        <begin position="1"/>
        <end position="93"/>
    </location>
</feature>
<comment type="caution">
    <text evidence="6">The sequence shown here is derived from an EMBL/GenBank/DDBJ whole genome shotgun (WGS) entry which is preliminary data.</text>
</comment>
<dbReference type="NCBIfam" id="NF033788">
    <property type="entry name" value="HTH_metalloreg"/>
    <property type="match status" value="1"/>
</dbReference>
<dbReference type="InterPro" id="IPR051081">
    <property type="entry name" value="HTH_MetalResp_TranReg"/>
</dbReference>
<dbReference type="CDD" id="cd00090">
    <property type="entry name" value="HTH_ARSR"/>
    <property type="match status" value="1"/>
</dbReference>
<evidence type="ECO:0000313" key="7">
    <source>
        <dbReference type="Proteomes" id="UP001446205"/>
    </source>
</evidence>
<evidence type="ECO:0000256" key="1">
    <source>
        <dbReference type="ARBA" id="ARBA00022849"/>
    </source>
</evidence>